<evidence type="ECO:0000313" key="2">
    <source>
        <dbReference type="Proteomes" id="UP000606172"/>
    </source>
</evidence>
<proteinExistence type="predicted"/>
<dbReference type="Proteomes" id="UP000606172">
    <property type="component" value="Unassembled WGS sequence"/>
</dbReference>
<comment type="caution">
    <text evidence="1">The sequence shown here is derived from an EMBL/GenBank/DDBJ whole genome shotgun (WGS) entry which is preliminary data.</text>
</comment>
<evidence type="ECO:0000313" key="1">
    <source>
        <dbReference type="EMBL" id="GII91772.1"/>
    </source>
</evidence>
<protein>
    <submittedName>
        <fullName evidence="1">Uncharacterized protein</fullName>
    </submittedName>
</protein>
<organism evidence="1 2">
    <name type="scientific">Sinosporangium siamense</name>
    <dbReference type="NCBI Taxonomy" id="1367973"/>
    <lineage>
        <taxon>Bacteria</taxon>
        <taxon>Bacillati</taxon>
        <taxon>Actinomycetota</taxon>
        <taxon>Actinomycetes</taxon>
        <taxon>Streptosporangiales</taxon>
        <taxon>Streptosporangiaceae</taxon>
        <taxon>Sinosporangium</taxon>
    </lineage>
</organism>
<reference evidence="1" key="1">
    <citation type="submission" date="2021-01" db="EMBL/GenBank/DDBJ databases">
        <title>Whole genome shotgun sequence of Sinosporangium siamense NBRC 109515.</title>
        <authorList>
            <person name="Komaki H."/>
            <person name="Tamura T."/>
        </authorList>
    </citation>
    <scope>NUCLEOTIDE SEQUENCE</scope>
    <source>
        <strain evidence="1">NBRC 109515</strain>
    </source>
</reference>
<name>A0A919V766_9ACTN</name>
<dbReference type="EMBL" id="BOOW01000012">
    <property type="protein sequence ID" value="GII91772.1"/>
    <property type="molecule type" value="Genomic_DNA"/>
</dbReference>
<gene>
    <name evidence="1" type="ORF">Ssi02_20030</name>
</gene>
<sequence length="56" mass="5760">MHNLQVSDTITLTPNGNATATLRTESGGHAHEITLTLVAFSPRPSLSGASDGVPFA</sequence>
<dbReference type="AlphaFoldDB" id="A0A919V766"/>
<accession>A0A919V766</accession>
<dbReference type="RefSeq" id="WP_204023922.1">
    <property type="nucleotide sequence ID" value="NZ_BOOW01000012.1"/>
</dbReference>
<keyword evidence="2" id="KW-1185">Reference proteome</keyword>